<feature type="transmembrane region" description="Helical" evidence="6">
    <location>
        <begin position="270"/>
        <end position="290"/>
    </location>
</feature>
<keyword evidence="9" id="KW-1185">Reference proteome</keyword>
<dbReference type="RefSeq" id="WP_210007954.1">
    <property type="nucleotide sequence ID" value="NZ_JAGIOL010000001.1"/>
</dbReference>
<dbReference type="PROSITE" id="PS50850">
    <property type="entry name" value="MFS"/>
    <property type="match status" value="1"/>
</dbReference>
<dbReference type="InterPro" id="IPR011701">
    <property type="entry name" value="MFS"/>
</dbReference>
<feature type="transmembrane region" description="Helical" evidence="6">
    <location>
        <begin position="179"/>
        <end position="202"/>
    </location>
</feature>
<dbReference type="Gene3D" id="1.20.1250.20">
    <property type="entry name" value="MFS general substrate transporter like domains"/>
    <property type="match status" value="1"/>
</dbReference>
<evidence type="ECO:0000256" key="5">
    <source>
        <dbReference type="ARBA" id="ARBA00023136"/>
    </source>
</evidence>
<feature type="transmembrane region" description="Helical" evidence="6">
    <location>
        <begin position="76"/>
        <end position="97"/>
    </location>
</feature>
<name>A0ABS4ZDP6_9MICO</name>
<dbReference type="SUPFAM" id="SSF103473">
    <property type="entry name" value="MFS general substrate transporter"/>
    <property type="match status" value="1"/>
</dbReference>
<protein>
    <submittedName>
        <fullName evidence="8">MFS family arabinose efflux permease</fullName>
    </submittedName>
</protein>
<comment type="subcellular location">
    <subcellularLocation>
        <location evidence="1">Cell membrane</location>
        <topology evidence="1">Multi-pass membrane protein</topology>
    </subcellularLocation>
</comment>
<keyword evidence="2" id="KW-0813">Transport</keyword>
<dbReference type="InterPro" id="IPR020846">
    <property type="entry name" value="MFS_dom"/>
</dbReference>
<evidence type="ECO:0000256" key="1">
    <source>
        <dbReference type="ARBA" id="ARBA00004651"/>
    </source>
</evidence>
<evidence type="ECO:0000313" key="9">
    <source>
        <dbReference type="Proteomes" id="UP001519362"/>
    </source>
</evidence>
<dbReference type="Pfam" id="PF07690">
    <property type="entry name" value="MFS_1"/>
    <property type="match status" value="1"/>
</dbReference>
<gene>
    <name evidence="8" type="ORF">JOF34_000001</name>
</gene>
<evidence type="ECO:0000256" key="3">
    <source>
        <dbReference type="ARBA" id="ARBA00022692"/>
    </source>
</evidence>
<feature type="transmembrane region" description="Helical" evidence="6">
    <location>
        <begin position="12"/>
        <end position="31"/>
    </location>
</feature>
<evidence type="ECO:0000313" key="8">
    <source>
        <dbReference type="EMBL" id="MBP2435415.1"/>
    </source>
</evidence>
<feature type="non-terminal residue" evidence="8">
    <location>
        <position position="1"/>
    </location>
</feature>
<dbReference type="PANTHER" id="PTHR42718">
    <property type="entry name" value="MAJOR FACILITATOR SUPERFAMILY MULTIDRUG TRANSPORTER MFSC"/>
    <property type="match status" value="1"/>
</dbReference>
<organism evidence="8 9">
    <name type="scientific">Microbacterium amylolyticum</name>
    <dbReference type="NCBI Taxonomy" id="936337"/>
    <lineage>
        <taxon>Bacteria</taxon>
        <taxon>Bacillati</taxon>
        <taxon>Actinomycetota</taxon>
        <taxon>Actinomycetes</taxon>
        <taxon>Micrococcales</taxon>
        <taxon>Microbacteriaceae</taxon>
        <taxon>Microbacterium</taxon>
    </lineage>
</organism>
<feature type="transmembrane region" description="Helical" evidence="6">
    <location>
        <begin position="148"/>
        <end position="167"/>
    </location>
</feature>
<dbReference type="Proteomes" id="UP001519362">
    <property type="component" value="Unassembled WGS sequence"/>
</dbReference>
<evidence type="ECO:0000256" key="6">
    <source>
        <dbReference type="SAM" id="Phobius"/>
    </source>
</evidence>
<keyword evidence="4 6" id="KW-1133">Transmembrane helix</keyword>
<sequence length="300" mass="31151">PAAAGAVTEFVHWRWVFGGVAVFAVMAFSMIAPRLRGIPDSDDAPADGRVGARLGLAGIVAVAALVLNLAGKGEGIGLPTWGTGAVALGAITVVALAMRPLVPRRTYLAGRGLPSVILMRGLIAGALFGAEIYVPYLFQDRYGFSPTFAGLGLTAAAITWTAGSEITGRYGDRIGNRNIALSGIFLLTGALTAMALSAWLLLPPWIPIVLWGLAGFGMGLMYPRLTVLSLAYSTRNNQGFNSSALQISDAVGTASSMAIMGLIFTLAADGFTAVFAFSVVLALVALLPGFRLGHAAELRR</sequence>
<dbReference type="EMBL" id="JAGIOL010000001">
    <property type="protein sequence ID" value="MBP2435415.1"/>
    <property type="molecule type" value="Genomic_DNA"/>
</dbReference>
<feature type="transmembrane region" description="Helical" evidence="6">
    <location>
        <begin position="117"/>
        <end position="136"/>
    </location>
</feature>
<dbReference type="InterPro" id="IPR036259">
    <property type="entry name" value="MFS_trans_sf"/>
</dbReference>
<feature type="transmembrane region" description="Helical" evidence="6">
    <location>
        <begin position="244"/>
        <end position="264"/>
    </location>
</feature>
<reference evidence="8 9" key="1">
    <citation type="submission" date="2021-03" db="EMBL/GenBank/DDBJ databases">
        <title>Sequencing the genomes of 1000 actinobacteria strains.</title>
        <authorList>
            <person name="Klenk H.-P."/>
        </authorList>
    </citation>
    <scope>NUCLEOTIDE SEQUENCE [LARGE SCALE GENOMIC DNA]</scope>
    <source>
        <strain evidence="8 9">DSM 24221</strain>
    </source>
</reference>
<comment type="caution">
    <text evidence="8">The sequence shown here is derived from an EMBL/GenBank/DDBJ whole genome shotgun (WGS) entry which is preliminary data.</text>
</comment>
<feature type="transmembrane region" description="Helical" evidence="6">
    <location>
        <begin position="208"/>
        <end position="232"/>
    </location>
</feature>
<proteinExistence type="predicted"/>
<keyword evidence="3 6" id="KW-0812">Transmembrane</keyword>
<evidence type="ECO:0000259" key="7">
    <source>
        <dbReference type="PROSITE" id="PS50850"/>
    </source>
</evidence>
<evidence type="ECO:0000256" key="2">
    <source>
        <dbReference type="ARBA" id="ARBA00022448"/>
    </source>
</evidence>
<feature type="domain" description="Major facilitator superfamily (MFS) profile" evidence="7">
    <location>
        <begin position="113"/>
        <end position="300"/>
    </location>
</feature>
<feature type="transmembrane region" description="Helical" evidence="6">
    <location>
        <begin position="52"/>
        <end position="70"/>
    </location>
</feature>
<keyword evidence="5 6" id="KW-0472">Membrane</keyword>
<evidence type="ECO:0000256" key="4">
    <source>
        <dbReference type="ARBA" id="ARBA00022989"/>
    </source>
</evidence>
<accession>A0ABS4ZDP6</accession>
<dbReference type="PANTHER" id="PTHR42718:SF9">
    <property type="entry name" value="MAJOR FACILITATOR SUPERFAMILY MULTIDRUG TRANSPORTER MFSC"/>
    <property type="match status" value="1"/>
</dbReference>